<keyword evidence="1" id="KW-0479">Metal-binding</keyword>
<dbReference type="CDD" id="cd00920">
    <property type="entry name" value="Cupredoxin"/>
    <property type="match status" value="1"/>
</dbReference>
<dbReference type="Proteomes" id="UP000266673">
    <property type="component" value="Unassembled WGS sequence"/>
</dbReference>
<dbReference type="SUPFAM" id="SSF49503">
    <property type="entry name" value="Cupredoxins"/>
    <property type="match status" value="1"/>
</dbReference>
<dbReference type="InterPro" id="IPR008972">
    <property type="entry name" value="Cupredoxin"/>
</dbReference>
<dbReference type="Pfam" id="PF00127">
    <property type="entry name" value="Copper-bind"/>
    <property type="match status" value="1"/>
</dbReference>
<dbReference type="GO" id="GO:0009055">
    <property type="term" value="F:electron transfer activity"/>
    <property type="evidence" value="ECO:0007669"/>
    <property type="project" value="InterPro"/>
</dbReference>
<dbReference type="InterPro" id="IPR000923">
    <property type="entry name" value="BlueCu_1"/>
</dbReference>
<dbReference type="EMBL" id="QKWP01002136">
    <property type="protein sequence ID" value="RIB04657.1"/>
    <property type="molecule type" value="Genomic_DNA"/>
</dbReference>
<dbReference type="PANTHER" id="PTHR34883">
    <property type="entry name" value="SERINE-RICH PROTEIN, PUTATIVE-RELATED-RELATED"/>
    <property type="match status" value="1"/>
</dbReference>
<evidence type="ECO:0000256" key="3">
    <source>
        <dbReference type="SAM" id="MobiDB-lite"/>
    </source>
</evidence>
<comment type="caution">
    <text evidence="7">The sequence shown here is derived from an EMBL/GenBank/DDBJ whole genome shotgun (WGS) entry which is preliminary data.</text>
</comment>
<organism evidence="7 8">
    <name type="scientific">Gigaspora rosea</name>
    <dbReference type="NCBI Taxonomy" id="44941"/>
    <lineage>
        <taxon>Eukaryota</taxon>
        <taxon>Fungi</taxon>
        <taxon>Fungi incertae sedis</taxon>
        <taxon>Mucoromycota</taxon>
        <taxon>Glomeromycotina</taxon>
        <taxon>Glomeromycetes</taxon>
        <taxon>Diversisporales</taxon>
        <taxon>Gigasporaceae</taxon>
        <taxon>Gigaspora</taxon>
    </lineage>
</organism>
<keyword evidence="4" id="KW-1133">Transmembrane helix</keyword>
<feature type="domain" description="Blue (type 1) copper" evidence="6">
    <location>
        <begin position="38"/>
        <end position="126"/>
    </location>
</feature>
<dbReference type="AlphaFoldDB" id="A0A397U6G4"/>
<feature type="region of interest" description="Disordered" evidence="3">
    <location>
        <begin position="132"/>
        <end position="162"/>
    </location>
</feature>
<dbReference type="Gene3D" id="2.60.40.420">
    <property type="entry name" value="Cupredoxins - blue copper proteins"/>
    <property type="match status" value="1"/>
</dbReference>
<evidence type="ECO:0000256" key="2">
    <source>
        <dbReference type="ARBA" id="ARBA00023008"/>
    </source>
</evidence>
<reference evidence="7 8" key="1">
    <citation type="submission" date="2018-06" db="EMBL/GenBank/DDBJ databases">
        <title>Comparative genomics reveals the genomic features of Rhizophagus irregularis, R. cerebriforme, R. diaphanum and Gigaspora rosea, and their symbiotic lifestyle signature.</title>
        <authorList>
            <person name="Morin E."/>
            <person name="San Clemente H."/>
            <person name="Chen E.C.H."/>
            <person name="De La Providencia I."/>
            <person name="Hainaut M."/>
            <person name="Kuo A."/>
            <person name="Kohler A."/>
            <person name="Murat C."/>
            <person name="Tang N."/>
            <person name="Roy S."/>
            <person name="Loubradou J."/>
            <person name="Henrissat B."/>
            <person name="Grigoriev I.V."/>
            <person name="Corradi N."/>
            <person name="Roux C."/>
            <person name="Martin F.M."/>
        </authorList>
    </citation>
    <scope>NUCLEOTIDE SEQUENCE [LARGE SCALE GENOMIC DNA]</scope>
    <source>
        <strain evidence="7 8">DAOM 194757</strain>
    </source>
</reference>
<evidence type="ECO:0000259" key="6">
    <source>
        <dbReference type="Pfam" id="PF00127"/>
    </source>
</evidence>
<accession>A0A397U6G4</accession>
<name>A0A397U6G4_9GLOM</name>
<proteinExistence type="predicted"/>
<feature type="chain" id="PRO_5017406171" evidence="5">
    <location>
        <begin position="30"/>
        <end position="189"/>
    </location>
</feature>
<keyword evidence="8" id="KW-1185">Reference proteome</keyword>
<gene>
    <name evidence="7" type="ORF">C2G38_2120209</name>
</gene>
<feature type="transmembrane region" description="Helical" evidence="4">
    <location>
        <begin position="170"/>
        <end position="188"/>
    </location>
</feature>
<evidence type="ECO:0000256" key="5">
    <source>
        <dbReference type="SAM" id="SignalP"/>
    </source>
</evidence>
<evidence type="ECO:0000313" key="7">
    <source>
        <dbReference type="EMBL" id="RIB04657.1"/>
    </source>
</evidence>
<keyword evidence="5" id="KW-0732">Signal</keyword>
<dbReference type="STRING" id="44941.A0A397U6G4"/>
<evidence type="ECO:0000256" key="1">
    <source>
        <dbReference type="ARBA" id="ARBA00022723"/>
    </source>
</evidence>
<dbReference type="OrthoDB" id="2414264at2759"/>
<keyword evidence="4" id="KW-0812">Transmembrane</keyword>
<dbReference type="GO" id="GO:0005507">
    <property type="term" value="F:copper ion binding"/>
    <property type="evidence" value="ECO:0007669"/>
    <property type="project" value="InterPro"/>
</dbReference>
<sequence length="189" mass="19411">MYSYYKSATTKMMLCILVSCFFIPLSTYAADVAITVGPGLIFTPQNVSANQGDRIVWTFAGGNHDVAQTDGPAGACTKSANSSAFQSLVSPTTPYSVTVNQSSGNLYYMCTVDSHCQSGMWGVILVGGGSTPSGTAASPSGSTSSTPSGGSSPSNTPPKSSGAKNVNSNVMMIFGTVFIYILAFSSGML</sequence>
<feature type="signal peptide" evidence="5">
    <location>
        <begin position="1"/>
        <end position="29"/>
    </location>
</feature>
<dbReference type="PANTHER" id="PTHR34883:SF4">
    <property type="entry name" value="CUPREDOXIN"/>
    <property type="match status" value="1"/>
</dbReference>
<keyword evidence="2" id="KW-0186">Copper</keyword>
<protein>
    <submittedName>
        <fullName evidence="7">Cupredoxin</fullName>
    </submittedName>
</protein>
<evidence type="ECO:0000256" key="4">
    <source>
        <dbReference type="SAM" id="Phobius"/>
    </source>
</evidence>
<dbReference type="InterPro" id="IPR052953">
    <property type="entry name" value="Ser-rich/MCO-related"/>
</dbReference>
<evidence type="ECO:0000313" key="8">
    <source>
        <dbReference type="Proteomes" id="UP000266673"/>
    </source>
</evidence>
<keyword evidence="4" id="KW-0472">Membrane</keyword>